<keyword evidence="4" id="KW-0249">Electron transport</keyword>
<feature type="binding site" description="covalent" evidence="6">
    <location>
        <position position="56"/>
    </location>
    <ligand>
        <name>heme c</name>
        <dbReference type="ChEBI" id="CHEBI:61717"/>
    </ligand>
</feature>
<feature type="chain" id="PRO_5039426784" evidence="8">
    <location>
        <begin position="18"/>
        <end position="115"/>
    </location>
</feature>
<evidence type="ECO:0000256" key="8">
    <source>
        <dbReference type="SAM" id="SignalP"/>
    </source>
</evidence>
<organism evidence="10">
    <name type="scientific">Metalysinibacillus saudimassiliensis</name>
    <dbReference type="NCBI Taxonomy" id="1461583"/>
    <lineage>
        <taxon>Bacteria</taxon>
        <taxon>Bacillati</taxon>
        <taxon>Bacillota</taxon>
        <taxon>Bacilli</taxon>
        <taxon>Bacillales</taxon>
        <taxon>Caryophanaceae</taxon>
        <taxon>Metalysinibacillus</taxon>
    </lineage>
</organism>
<dbReference type="AlphaFoldDB" id="A0A078MFZ9"/>
<evidence type="ECO:0000313" key="10">
    <source>
        <dbReference type="EMBL" id="CEA04342.1"/>
    </source>
</evidence>
<gene>
    <name evidence="10" type="primary">cccA_1</name>
    <name evidence="10" type="ORF">BN1050_01950</name>
</gene>
<evidence type="ECO:0000256" key="1">
    <source>
        <dbReference type="ARBA" id="ARBA00022448"/>
    </source>
</evidence>
<dbReference type="SUPFAM" id="SSF46626">
    <property type="entry name" value="Cytochrome c"/>
    <property type="match status" value="1"/>
</dbReference>
<dbReference type="PATRIC" id="fig|1461583.4.peg.1872"/>
<dbReference type="GO" id="GO:0020037">
    <property type="term" value="F:heme binding"/>
    <property type="evidence" value="ECO:0007669"/>
    <property type="project" value="InterPro"/>
</dbReference>
<sequence length="115" mass="11445">MKKALLTAVFGSALFLAACGGGDDAAKDKDTSANDGGNTTEVAAGEAIAKQKCISCHGGDLKGQGSAPSLIGTGKDAAELQDIIENGSPDLPGMPAGLIKGDDAKEVATWLADQK</sequence>
<dbReference type="InterPro" id="IPR051811">
    <property type="entry name" value="Cytochrome_c550/c551-like"/>
</dbReference>
<dbReference type="InterPro" id="IPR009056">
    <property type="entry name" value="Cyt_c-like_dom"/>
</dbReference>
<proteinExistence type="predicted"/>
<feature type="binding site" description="axial binding residue" evidence="7">
    <location>
        <position position="94"/>
    </location>
    <ligand>
        <name>heme c</name>
        <dbReference type="ChEBI" id="CHEBI:61717"/>
    </ligand>
    <ligandPart>
        <name>Fe</name>
        <dbReference type="ChEBI" id="CHEBI:18248"/>
    </ligandPart>
</feature>
<dbReference type="HOGENOM" id="CLU_134966_2_0_9"/>
<dbReference type="PIRSF" id="PIRSF000025">
    <property type="entry name" value="Cytc_Bsub_c550"/>
    <property type="match status" value="1"/>
</dbReference>
<feature type="binding site" description="covalent" evidence="6">
    <location>
        <position position="53"/>
    </location>
    <ligand>
        <name>heme c</name>
        <dbReference type="ChEBI" id="CHEBI:61717"/>
    </ligand>
</feature>
<comment type="PTM">
    <text evidence="6">Binds 1 heme c group covalently per subunit.</text>
</comment>
<dbReference type="PANTHER" id="PTHR37823">
    <property type="entry name" value="CYTOCHROME C-553-LIKE"/>
    <property type="match status" value="1"/>
</dbReference>
<protein>
    <submittedName>
        <fullName evidence="10">Cytochrome c-551</fullName>
    </submittedName>
</protein>
<keyword evidence="5 7" id="KW-0408">Iron</keyword>
<dbReference type="PROSITE" id="PS51257">
    <property type="entry name" value="PROKAR_LIPOPROTEIN"/>
    <property type="match status" value="1"/>
</dbReference>
<keyword evidence="1" id="KW-0813">Transport</keyword>
<accession>A0A078MFZ9</accession>
<keyword evidence="3 7" id="KW-0479">Metal-binding</keyword>
<dbReference type="GO" id="GO:0005506">
    <property type="term" value="F:iron ion binding"/>
    <property type="evidence" value="ECO:0007669"/>
    <property type="project" value="InterPro"/>
</dbReference>
<dbReference type="InterPro" id="IPR036909">
    <property type="entry name" value="Cyt_c-like_dom_sf"/>
</dbReference>
<name>A0A078MFZ9_9BACL</name>
<dbReference type="PANTHER" id="PTHR37823:SF4">
    <property type="entry name" value="MENAQUINOL-CYTOCHROME C REDUCTASE CYTOCHROME B_C SUBUNIT"/>
    <property type="match status" value="1"/>
</dbReference>
<evidence type="ECO:0000256" key="7">
    <source>
        <dbReference type="PIRSR" id="PIRSR000025-2"/>
    </source>
</evidence>
<evidence type="ECO:0000256" key="6">
    <source>
        <dbReference type="PIRSR" id="PIRSR000025-1"/>
    </source>
</evidence>
<evidence type="ECO:0000259" key="9">
    <source>
        <dbReference type="PROSITE" id="PS51007"/>
    </source>
</evidence>
<dbReference type="Pfam" id="PF13442">
    <property type="entry name" value="Cytochrome_CBB3"/>
    <property type="match status" value="1"/>
</dbReference>
<feature type="domain" description="Cytochrome c" evidence="9">
    <location>
        <begin position="40"/>
        <end position="115"/>
    </location>
</feature>
<keyword evidence="2 6" id="KW-0349">Heme</keyword>
<feature type="signal peptide" evidence="8">
    <location>
        <begin position="1"/>
        <end position="17"/>
    </location>
</feature>
<feature type="binding site" description="axial binding residue" evidence="7">
    <location>
        <position position="57"/>
    </location>
    <ligand>
        <name>heme c</name>
        <dbReference type="ChEBI" id="CHEBI:61717"/>
    </ligand>
    <ligandPart>
        <name>Fe</name>
        <dbReference type="ChEBI" id="CHEBI:18248"/>
    </ligandPart>
</feature>
<evidence type="ECO:0000256" key="5">
    <source>
        <dbReference type="ARBA" id="ARBA00023004"/>
    </source>
</evidence>
<evidence type="ECO:0000256" key="3">
    <source>
        <dbReference type="ARBA" id="ARBA00022723"/>
    </source>
</evidence>
<dbReference type="GO" id="GO:0009055">
    <property type="term" value="F:electron transfer activity"/>
    <property type="evidence" value="ECO:0007669"/>
    <property type="project" value="InterPro"/>
</dbReference>
<keyword evidence="8" id="KW-0732">Signal</keyword>
<dbReference type="Gene3D" id="1.10.760.10">
    <property type="entry name" value="Cytochrome c-like domain"/>
    <property type="match status" value="1"/>
</dbReference>
<dbReference type="PROSITE" id="PS51007">
    <property type="entry name" value="CYTC"/>
    <property type="match status" value="1"/>
</dbReference>
<evidence type="ECO:0000256" key="4">
    <source>
        <dbReference type="ARBA" id="ARBA00022982"/>
    </source>
</evidence>
<reference evidence="10" key="1">
    <citation type="submission" date="2014-07" db="EMBL/GenBank/DDBJ databases">
        <authorList>
            <person name="Urmite Genomes Urmite Genomes"/>
        </authorList>
    </citation>
    <scope>NUCLEOTIDE SEQUENCE</scope>
    <source>
        <strain evidence="10">13S34_air</strain>
    </source>
</reference>
<dbReference type="EMBL" id="LN483075">
    <property type="protein sequence ID" value="CEA04342.1"/>
    <property type="molecule type" value="Genomic_DNA"/>
</dbReference>
<dbReference type="GO" id="GO:0016020">
    <property type="term" value="C:membrane"/>
    <property type="evidence" value="ECO:0007669"/>
    <property type="project" value="InterPro"/>
</dbReference>
<evidence type="ECO:0000256" key="2">
    <source>
        <dbReference type="ARBA" id="ARBA00022617"/>
    </source>
</evidence>
<dbReference type="InterPro" id="IPR012218">
    <property type="entry name" value="Cyt_c_BACSU-c550-type"/>
</dbReference>